<dbReference type="EMBL" id="CP002272">
    <property type="protein sequence ID" value="ADO48130.1"/>
    <property type="molecule type" value="Genomic_DNA"/>
</dbReference>
<dbReference type="InterPro" id="IPR043704">
    <property type="entry name" value="Tail_assembly_GT"/>
</dbReference>
<accession>E3G2U9</accession>
<proteinExistence type="inferred from homology"/>
<organism evidence="2 3">
    <name type="scientific">Enterobacter lignolyticus (strain SCF1)</name>
    <dbReference type="NCBI Taxonomy" id="701347"/>
    <lineage>
        <taxon>Bacteria</taxon>
        <taxon>Pseudomonadati</taxon>
        <taxon>Pseudomonadota</taxon>
        <taxon>Gammaproteobacteria</taxon>
        <taxon>Enterobacterales</taxon>
        <taxon>Enterobacteriaceae</taxon>
        <taxon>Pluralibacter</taxon>
    </lineage>
</organism>
<dbReference type="Pfam" id="PF06223">
    <property type="entry name" value="Phage_tail_T"/>
    <property type="match status" value="1"/>
</dbReference>
<keyword evidence="3" id="KW-1185">Reference proteome</keyword>
<dbReference type="STRING" id="701347.Entcl_1874"/>
<feature type="domain" description="Minor tail T" evidence="1">
    <location>
        <begin position="24"/>
        <end position="102"/>
    </location>
</feature>
<reference evidence="2 3" key="2">
    <citation type="journal article" date="2011" name="Stand. Genomic Sci.">
        <title>Complete genome sequence of 'Enterobacter lignolyticus' SCF1.</title>
        <authorList>
            <person name="Deangelis K.M."/>
            <person name="D'Haeseleer P."/>
            <person name="Chivian D."/>
            <person name="Fortney J.L."/>
            <person name="Khudyakov J."/>
            <person name="Simmons B."/>
            <person name="Woo H."/>
            <person name="Arkin A.P."/>
            <person name="Davenport K.W."/>
            <person name="Goodwin L."/>
            <person name="Chen A."/>
            <person name="Ivanova N."/>
            <person name="Kyrpides N.C."/>
            <person name="Mavromatis K."/>
            <person name="Woyke T."/>
            <person name="Hazen T.C."/>
        </authorList>
    </citation>
    <scope>NUCLEOTIDE SEQUENCE [LARGE SCALE GENOMIC DNA]</scope>
    <source>
        <strain evidence="2 3">SCF1</strain>
    </source>
</reference>
<evidence type="ECO:0000313" key="2">
    <source>
        <dbReference type="EMBL" id="ADO48130.1"/>
    </source>
</evidence>
<sequence length="110" mass="12365">MTFVLRLAREFGRPDWRAMLAGMSSTEYADWRNFYQDNYFQDALLDIHFSSVLYMIASLFNRDPQLTPATFSLLSRDTDTSDDEAPDDTMLMAKAAGLSGGMRYGPDGSG</sequence>
<dbReference type="Proteomes" id="UP000006872">
    <property type="component" value="Chromosome"/>
</dbReference>
<dbReference type="InterPro" id="IPR009350">
    <property type="entry name" value="Phage_tail_T"/>
</dbReference>
<dbReference type="HAMAP" id="MF_04134">
    <property type="entry name" value="GT_LAMBD"/>
    <property type="match status" value="1"/>
</dbReference>
<dbReference type="eggNOG" id="ENOG50331YY">
    <property type="taxonomic scope" value="Bacteria"/>
</dbReference>
<dbReference type="NCBIfam" id="TIGR01715">
    <property type="entry name" value="phage_lam_T"/>
    <property type="match status" value="1"/>
</dbReference>
<evidence type="ECO:0000259" key="1">
    <source>
        <dbReference type="Pfam" id="PF06223"/>
    </source>
</evidence>
<protein>
    <submittedName>
        <fullName evidence="2">Phage tail assembly protein T</fullName>
    </submittedName>
</protein>
<name>E3G2U9_ENTLS</name>
<reference evidence="3" key="1">
    <citation type="submission" date="2010-10" db="EMBL/GenBank/DDBJ databases">
        <title>Complete sequence of Enterobacter cloacae SCF1.</title>
        <authorList>
            <consortium name="US DOE Joint Genome Institute"/>
            <person name="Lucas S."/>
            <person name="Copeland A."/>
            <person name="Lapidus A."/>
            <person name="Cheng J.-F."/>
            <person name="Bruce D."/>
            <person name="Goodwin L."/>
            <person name="Pitluck S."/>
            <person name="Davenport K."/>
            <person name="Detter J.C."/>
            <person name="Han C."/>
            <person name="Tapia R."/>
            <person name="Land M."/>
            <person name="Hauser L."/>
            <person name="Chang Y.-J."/>
            <person name="Jeffries C."/>
            <person name="Kyrpides N."/>
            <person name="Ivanova N."/>
            <person name="Mikhailova N."/>
            <person name="DeAngelis K."/>
            <person name="Arkin A.P."/>
            <person name="Chivian D."/>
            <person name="Edwards B."/>
            <person name="Woo H."/>
            <person name="Hazen T.C."/>
            <person name="Woyke T."/>
        </authorList>
    </citation>
    <scope>NUCLEOTIDE SEQUENCE [LARGE SCALE GENOMIC DNA]</scope>
    <source>
        <strain evidence="3">SCF1</strain>
    </source>
</reference>
<evidence type="ECO:0000313" key="3">
    <source>
        <dbReference type="Proteomes" id="UP000006872"/>
    </source>
</evidence>
<gene>
    <name evidence="2" type="ordered locus">Entcl_1874</name>
</gene>
<dbReference type="HOGENOM" id="CLU_163018_0_0_6"/>
<dbReference type="KEGG" id="esc:Entcl_1874"/>
<dbReference type="AlphaFoldDB" id="E3G2U9"/>